<sequence length="340" mass="38216">MSSTSLSSSTATSTSTATSSCISVIPGKNGYVPEWACNSNYNYDPSFAAALIFSILFGITTLLHIFQAFKHKKLRLCWTLIMGTGWEFASFIIRTLGTKNQQNSAFATVSQILVLLAPMWINAFDYMLLGRMVYFFVPEQKIWRIKGIKIAKIFVWLDVLSFLTQLGGGVLIEPGNSDSTQMLGIHLYMGGIGLQQFCILIFLSIAIKFHLVMNQRERTPQVLDGKPRNWRTLHYILYASLALISTRIIFRLIEFASGLDPSKNPIPYHEAYFMCLDALPMFIAIALMNIVHPGSVLQGEGSEFPKGPTRKEKKAAKRAKKALKQERKMMKKNGTYVEMV</sequence>
<evidence type="ECO:0000256" key="1">
    <source>
        <dbReference type="ARBA" id="ARBA00004141"/>
    </source>
</evidence>
<keyword evidence="4 5" id="KW-0472">Membrane</keyword>
<feature type="transmembrane region" description="Helical" evidence="5">
    <location>
        <begin position="192"/>
        <end position="211"/>
    </location>
</feature>
<name>A0A2J6R9N4_HYAVF</name>
<dbReference type="STRING" id="1149755.A0A2J6R9N4"/>
<organism evidence="6 7">
    <name type="scientific">Hyaloscypha variabilis (strain UAMH 11265 / GT02V1 / F)</name>
    <name type="common">Meliniomyces variabilis</name>
    <dbReference type="NCBI Taxonomy" id="1149755"/>
    <lineage>
        <taxon>Eukaryota</taxon>
        <taxon>Fungi</taxon>
        <taxon>Dikarya</taxon>
        <taxon>Ascomycota</taxon>
        <taxon>Pezizomycotina</taxon>
        <taxon>Leotiomycetes</taxon>
        <taxon>Helotiales</taxon>
        <taxon>Hyaloscyphaceae</taxon>
        <taxon>Hyaloscypha</taxon>
        <taxon>Hyaloscypha variabilis</taxon>
    </lineage>
</organism>
<dbReference type="PANTHER" id="PTHR31465">
    <property type="entry name" value="PROTEIN RTA1-RELATED"/>
    <property type="match status" value="1"/>
</dbReference>
<gene>
    <name evidence="6" type="ORF">L207DRAFT_516174</name>
</gene>
<evidence type="ECO:0000313" key="7">
    <source>
        <dbReference type="Proteomes" id="UP000235786"/>
    </source>
</evidence>
<dbReference type="Proteomes" id="UP000235786">
    <property type="component" value="Unassembled WGS sequence"/>
</dbReference>
<accession>A0A2J6R9N4</accession>
<keyword evidence="2 5" id="KW-0812">Transmembrane</keyword>
<dbReference type="Pfam" id="PF04479">
    <property type="entry name" value="RTA1"/>
    <property type="match status" value="1"/>
</dbReference>
<comment type="subcellular location">
    <subcellularLocation>
        <location evidence="1">Membrane</location>
        <topology evidence="1">Multi-pass membrane protein</topology>
    </subcellularLocation>
</comment>
<feature type="transmembrane region" description="Helical" evidence="5">
    <location>
        <begin position="232"/>
        <end position="250"/>
    </location>
</feature>
<dbReference type="InterPro" id="IPR007568">
    <property type="entry name" value="RTA1"/>
</dbReference>
<dbReference type="AlphaFoldDB" id="A0A2J6R9N4"/>
<dbReference type="EMBL" id="KZ613952">
    <property type="protein sequence ID" value="PMD35239.1"/>
    <property type="molecule type" value="Genomic_DNA"/>
</dbReference>
<keyword evidence="3 5" id="KW-1133">Transmembrane helix</keyword>
<keyword evidence="7" id="KW-1185">Reference proteome</keyword>
<feature type="transmembrane region" description="Helical" evidence="5">
    <location>
        <begin position="150"/>
        <end position="172"/>
    </location>
</feature>
<feature type="transmembrane region" description="Helical" evidence="5">
    <location>
        <begin position="270"/>
        <end position="291"/>
    </location>
</feature>
<dbReference type="OrthoDB" id="5384040at2759"/>
<reference evidence="6 7" key="1">
    <citation type="submission" date="2016-04" db="EMBL/GenBank/DDBJ databases">
        <title>A degradative enzymes factory behind the ericoid mycorrhizal symbiosis.</title>
        <authorList>
            <consortium name="DOE Joint Genome Institute"/>
            <person name="Martino E."/>
            <person name="Morin E."/>
            <person name="Grelet G."/>
            <person name="Kuo A."/>
            <person name="Kohler A."/>
            <person name="Daghino S."/>
            <person name="Barry K."/>
            <person name="Choi C."/>
            <person name="Cichocki N."/>
            <person name="Clum A."/>
            <person name="Copeland A."/>
            <person name="Hainaut M."/>
            <person name="Haridas S."/>
            <person name="Labutti K."/>
            <person name="Lindquist E."/>
            <person name="Lipzen A."/>
            <person name="Khouja H.-R."/>
            <person name="Murat C."/>
            <person name="Ohm R."/>
            <person name="Olson A."/>
            <person name="Spatafora J."/>
            <person name="Veneault-Fourrey C."/>
            <person name="Henrissat B."/>
            <person name="Grigoriev I."/>
            <person name="Martin F."/>
            <person name="Perotto S."/>
        </authorList>
    </citation>
    <scope>NUCLEOTIDE SEQUENCE [LARGE SCALE GENOMIC DNA]</scope>
    <source>
        <strain evidence="6 7">F</strain>
    </source>
</reference>
<evidence type="ECO:0000256" key="2">
    <source>
        <dbReference type="ARBA" id="ARBA00022692"/>
    </source>
</evidence>
<dbReference type="GO" id="GO:0016020">
    <property type="term" value="C:membrane"/>
    <property type="evidence" value="ECO:0007669"/>
    <property type="project" value="UniProtKB-SubCell"/>
</dbReference>
<dbReference type="PANTHER" id="PTHR31465:SF15">
    <property type="entry name" value="LIPID TRANSPORTER ATNI-RELATED"/>
    <property type="match status" value="1"/>
</dbReference>
<evidence type="ECO:0000313" key="6">
    <source>
        <dbReference type="EMBL" id="PMD35239.1"/>
    </source>
</evidence>
<protein>
    <recommendedName>
        <fullName evidence="8">RTA1-domain-containing protein</fullName>
    </recommendedName>
</protein>
<evidence type="ECO:0000256" key="3">
    <source>
        <dbReference type="ARBA" id="ARBA00022989"/>
    </source>
</evidence>
<feature type="transmembrane region" description="Helical" evidence="5">
    <location>
        <begin position="47"/>
        <end position="69"/>
    </location>
</feature>
<evidence type="ECO:0008006" key="8">
    <source>
        <dbReference type="Google" id="ProtNLM"/>
    </source>
</evidence>
<feature type="transmembrane region" description="Helical" evidence="5">
    <location>
        <begin position="105"/>
        <end position="129"/>
    </location>
</feature>
<evidence type="ECO:0000256" key="5">
    <source>
        <dbReference type="SAM" id="Phobius"/>
    </source>
</evidence>
<evidence type="ECO:0000256" key="4">
    <source>
        <dbReference type="ARBA" id="ARBA00023136"/>
    </source>
</evidence>
<feature type="transmembrane region" description="Helical" evidence="5">
    <location>
        <begin position="76"/>
        <end position="93"/>
    </location>
</feature>
<proteinExistence type="predicted"/>